<protein>
    <submittedName>
        <fullName evidence="2">Uncharacterized protein</fullName>
    </submittedName>
</protein>
<feature type="compositionally biased region" description="Polar residues" evidence="1">
    <location>
        <begin position="22"/>
        <end position="34"/>
    </location>
</feature>
<evidence type="ECO:0000313" key="3">
    <source>
        <dbReference type="Proteomes" id="UP000008703"/>
    </source>
</evidence>
<dbReference type="KEGG" id="svl:Strvi_1754"/>
<name>G2NT72_STRV4</name>
<proteinExistence type="predicted"/>
<dbReference type="Proteomes" id="UP000008703">
    <property type="component" value="Chromosome"/>
</dbReference>
<accession>G2NT72</accession>
<gene>
    <name evidence="2" type="ORF">Strvi_1754</name>
</gene>
<feature type="compositionally biased region" description="Low complexity" evidence="1">
    <location>
        <begin position="1"/>
        <end position="14"/>
    </location>
</feature>
<feature type="region of interest" description="Disordered" evidence="1">
    <location>
        <begin position="1"/>
        <end position="34"/>
    </location>
</feature>
<dbReference type="EMBL" id="CP002994">
    <property type="protein sequence ID" value="AEM81492.1"/>
    <property type="molecule type" value="Genomic_DNA"/>
</dbReference>
<sequence>MGTKAHTVTAAAATEPEVSGPGPSSTNERGTAWQ</sequence>
<reference evidence="2" key="1">
    <citation type="submission" date="2011-08" db="EMBL/GenBank/DDBJ databases">
        <title>Complete sequence of chromosome of Streptomyces violaceusniger Tu 4113.</title>
        <authorList>
            <consortium name="US DOE Joint Genome Institute"/>
            <person name="Lucas S."/>
            <person name="Han J."/>
            <person name="Lapidus A."/>
            <person name="Cheng J.-F."/>
            <person name="Goodwin L."/>
            <person name="Pitluck S."/>
            <person name="Peters L."/>
            <person name="Ivanova N."/>
            <person name="Daligault H."/>
            <person name="Detter J.C."/>
            <person name="Han C."/>
            <person name="Tapia R."/>
            <person name="Land M."/>
            <person name="Hauser L."/>
            <person name="Kyrpides N."/>
            <person name="Ivanova N."/>
            <person name="Pagani I."/>
            <person name="Hagen A."/>
            <person name="Katz L."/>
            <person name="Fiedler H.-P."/>
            <person name="Keasling J."/>
            <person name="Fortman J."/>
            <person name="Woyke T."/>
        </authorList>
    </citation>
    <scope>NUCLEOTIDE SEQUENCE [LARGE SCALE GENOMIC DNA]</scope>
    <source>
        <strain evidence="2">Tu 4113</strain>
    </source>
</reference>
<dbReference type="HOGENOM" id="CLU_3376453_0_0_11"/>
<dbReference type="AlphaFoldDB" id="G2NT72"/>
<organism evidence="2 3">
    <name type="scientific">Streptomyces violaceusniger (strain Tu 4113)</name>
    <dbReference type="NCBI Taxonomy" id="653045"/>
    <lineage>
        <taxon>Bacteria</taxon>
        <taxon>Bacillati</taxon>
        <taxon>Actinomycetota</taxon>
        <taxon>Actinomycetes</taxon>
        <taxon>Kitasatosporales</taxon>
        <taxon>Streptomycetaceae</taxon>
        <taxon>Streptomyces</taxon>
        <taxon>Streptomyces violaceusniger group</taxon>
    </lineage>
</organism>
<evidence type="ECO:0000256" key="1">
    <source>
        <dbReference type="SAM" id="MobiDB-lite"/>
    </source>
</evidence>
<keyword evidence="3" id="KW-1185">Reference proteome</keyword>
<evidence type="ECO:0000313" key="2">
    <source>
        <dbReference type="EMBL" id="AEM81492.1"/>
    </source>
</evidence>